<organism evidence="1 2">
    <name type="scientific">Cuscuta europaea</name>
    <name type="common">European dodder</name>
    <dbReference type="NCBI Taxonomy" id="41803"/>
    <lineage>
        <taxon>Eukaryota</taxon>
        <taxon>Viridiplantae</taxon>
        <taxon>Streptophyta</taxon>
        <taxon>Embryophyta</taxon>
        <taxon>Tracheophyta</taxon>
        <taxon>Spermatophyta</taxon>
        <taxon>Magnoliopsida</taxon>
        <taxon>eudicotyledons</taxon>
        <taxon>Gunneridae</taxon>
        <taxon>Pentapetalae</taxon>
        <taxon>asterids</taxon>
        <taxon>lamiids</taxon>
        <taxon>Solanales</taxon>
        <taxon>Convolvulaceae</taxon>
        <taxon>Cuscuteae</taxon>
        <taxon>Cuscuta</taxon>
        <taxon>Cuscuta subgen. Cuscuta</taxon>
    </lineage>
</organism>
<comment type="caution">
    <text evidence="1">The sequence shown here is derived from an EMBL/GenBank/DDBJ whole genome shotgun (WGS) entry which is preliminary data.</text>
</comment>
<dbReference type="AlphaFoldDB" id="A0A9P0ZTI9"/>
<evidence type="ECO:0000313" key="1">
    <source>
        <dbReference type="EMBL" id="CAH9114544.1"/>
    </source>
</evidence>
<dbReference type="PANTHER" id="PTHR34835:SF90">
    <property type="entry name" value="AMINOTRANSFERASE-LIKE PLANT MOBILE DOMAIN-CONTAINING PROTEIN"/>
    <property type="match status" value="1"/>
</dbReference>
<evidence type="ECO:0000313" key="2">
    <source>
        <dbReference type="Proteomes" id="UP001152484"/>
    </source>
</evidence>
<dbReference type="EMBL" id="CAMAPE010000065">
    <property type="protein sequence ID" value="CAH9114544.1"/>
    <property type="molecule type" value="Genomic_DNA"/>
</dbReference>
<protein>
    <submittedName>
        <fullName evidence="1">Uncharacterized protein</fullName>
    </submittedName>
</protein>
<keyword evidence="2" id="KW-1185">Reference proteome</keyword>
<reference evidence="1" key="1">
    <citation type="submission" date="2022-07" db="EMBL/GenBank/DDBJ databases">
        <authorList>
            <person name="Macas J."/>
            <person name="Novak P."/>
            <person name="Neumann P."/>
        </authorList>
    </citation>
    <scope>NUCLEOTIDE SEQUENCE</scope>
</reference>
<sequence>MFPKEESKISPTDVSAAMLDMKDGGDWFKRNFIILMVSLLLESTQNGYVNPMIMNHLEDVDKIKDFDWCDHVLNCLLDSKVSWEKKKKKAFTGPLLFLMLLYVDRVVVYRRKVDRSLPIMKLWNGKLLRERELMEIESGGFGMGRCEGPFISEQCIQKDKPHGEGGSADRVEVQYTDGDNPEEFVKRFAQKTNLLAATVIDVLNMCEQAPTNLIEIEKFMKMQEAAQQLIGVGKKKRVVNATQETDGRSTQEIEDGEFWAETISAVQRVENANEKKSLYEKGIEEIPTFSIGLTQEKENPFPTISELCAQIEKVVNEDAQPEEQCEHQVVVWNVTHKEKEAEVLVEG</sequence>
<gene>
    <name evidence="1" type="ORF">CEURO_LOCUS20421</name>
</gene>
<dbReference type="PANTHER" id="PTHR34835">
    <property type="entry name" value="OS07G0283600 PROTEIN-RELATED"/>
    <property type="match status" value="1"/>
</dbReference>
<accession>A0A9P0ZTI9</accession>
<proteinExistence type="predicted"/>
<dbReference type="Proteomes" id="UP001152484">
    <property type="component" value="Unassembled WGS sequence"/>
</dbReference>
<dbReference type="OrthoDB" id="1305300at2759"/>
<name>A0A9P0ZTI9_CUSEU</name>